<dbReference type="Proteomes" id="UP000226031">
    <property type="component" value="Unassembled WGS sequence"/>
</dbReference>
<dbReference type="AlphaFoldDB" id="A0A2B7ZHV1"/>
<evidence type="ECO:0000313" key="1">
    <source>
        <dbReference type="EMBL" id="PGH32743.1"/>
    </source>
</evidence>
<gene>
    <name evidence="1" type="ORF">GX50_04456</name>
</gene>
<sequence>MAANTIQLRSPKDWRLWYRYMLSVAASYEVLNFVDIERPENFYELEGPPTPEPPKEINEATKFKWDVDVFEWEVSFAEYRRQIKGVSKVSMLIWETVSLSELKQVHDEDLLDIKRLIRSLKSRLCPTTSYRQHAPQAIHLNHRKPPKNQGI</sequence>
<keyword evidence="2" id="KW-1185">Reference proteome</keyword>
<protein>
    <submittedName>
        <fullName evidence="1">Uncharacterized protein</fullName>
    </submittedName>
</protein>
<name>A0A2B7ZHV1_9EURO</name>
<dbReference type="STRING" id="73230.A0A2B7ZHV1"/>
<proteinExistence type="predicted"/>
<comment type="caution">
    <text evidence="1">The sequence shown here is derived from an EMBL/GenBank/DDBJ whole genome shotgun (WGS) entry which is preliminary data.</text>
</comment>
<dbReference type="EMBL" id="PDND01000083">
    <property type="protein sequence ID" value="PGH32743.1"/>
    <property type="molecule type" value="Genomic_DNA"/>
</dbReference>
<accession>A0A2B7ZHV1</accession>
<reference evidence="1 2" key="1">
    <citation type="submission" date="2017-10" db="EMBL/GenBank/DDBJ databases">
        <title>Comparative genomics in systemic dimorphic fungi from Ajellomycetaceae.</title>
        <authorList>
            <person name="Munoz J.F."/>
            <person name="Mcewen J.G."/>
            <person name="Clay O.K."/>
            <person name="Cuomo C.A."/>
        </authorList>
    </citation>
    <scope>NUCLEOTIDE SEQUENCE [LARGE SCALE GENOMIC DNA]</scope>
    <source>
        <strain evidence="1 2">UAMH4076</strain>
    </source>
</reference>
<evidence type="ECO:0000313" key="2">
    <source>
        <dbReference type="Proteomes" id="UP000226031"/>
    </source>
</evidence>
<dbReference type="VEuPathDB" id="FungiDB:EMCG_01620"/>
<organism evidence="1 2">
    <name type="scientific">[Emmonsia] crescens</name>
    <dbReference type="NCBI Taxonomy" id="73230"/>
    <lineage>
        <taxon>Eukaryota</taxon>
        <taxon>Fungi</taxon>
        <taxon>Dikarya</taxon>
        <taxon>Ascomycota</taxon>
        <taxon>Pezizomycotina</taxon>
        <taxon>Eurotiomycetes</taxon>
        <taxon>Eurotiomycetidae</taxon>
        <taxon>Onygenales</taxon>
        <taxon>Ajellomycetaceae</taxon>
        <taxon>Emergomyces</taxon>
    </lineage>
</organism>